<dbReference type="InterPro" id="IPR013022">
    <property type="entry name" value="Xyl_isomerase-like_TIM-brl"/>
</dbReference>
<reference evidence="2 3" key="1">
    <citation type="submission" date="2024-03" db="EMBL/GenBank/DDBJ databases">
        <title>Human intestinal bacterial collection.</title>
        <authorList>
            <person name="Pauvert C."/>
            <person name="Hitch T.C.A."/>
            <person name="Clavel T."/>
        </authorList>
    </citation>
    <scope>NUCLEOTIDE SEQUENCE [LARGE SCALE GENOMIC DNA]</scope>
    <source>
        <strain evidence="2 3">CLA-JM-H44</strain>
    </source>
</reference>
<evidence type="ECO:0000313" key="3">
    <source>
        <dbReference type="Proteomes" id="UP001489509"/>
    </source>
</evidence>
<protein>
    <submittedName>
        <fullName evidence="2">TIM barrel protein</fullName>
    </submittedName>
</protein>
<dbReference type="InterPro" id="IPR036237">
    <property type="entry name" value="Xyl_isomerase-like_sf"/>
</dbReference>
<dbReference type="Pfam" id="PF01261">
    <property type="entry name" value="AP_endonuc_2"/>
    <property type="match status" value="1"/>
</dbReference>
<evidence type="ECO:0000259" key="1">
    <source>
        <dbReference type="Pfam" id="PF01261"/>
    </source>
</evidence>
<dbReference type="PANTHER" id="PTHR12110">
    <property type="entry name" value="HYDROXYPYRUVATE ISOMERASE"/>
    <property type="match status" value="1"/>
</dbReference>
<dbReference type="SUPFAM" id="SSF51658">
    <property type="entry name" value="Xylose isomerase-like"/>
    <property type="match status" value="1"/>
</dbReference>
<dbReference type="PANTHER" id="PTHR12110:SF41">
    <property type="entry name" value="INOSOSE DEHYDRATASE"/>
    <property type="match status" value="1"/>
</dbReference>
<gene>
    <name evidence="2" type="ORF">WMO26_06435</name>
</gene>
<dbReference type="Proteomes" id="UP001489509">
    <property type="component" value="Unassembled WGS sequence"/>
</dbReference>
<dbReference type="InterPro" id="IPR050312">
    <property type="entry name" value="IolE/XylAMocC-like"/>
</dbReference>
<accession>A0ABV1E333</accession>
<name>A0ABV1E333_9FIRM</name>
<proteinExistence type="predicted"/>
<dbReference type="Gene3D" id="3.20.20.150">
    <property type="entry name" value="Divalent-metal-dependent TIM barrel enzymes"/>
    <property type="match status" value="1"/>
</dbReference>
<comment type="caution">
    <text evidence="2">The sequence shown here is derived from an EMBL/GenBank/DDBJ whole genome shotgun (WGS) entry which is preliminary data.</text>
</comment>
<sequence length="297" mass="32978">MARFVLTGFTDEYSPALAEQIECCKKLGLAGIDLRGVYGKNCTELTDEEAKALKSTLDQEGLKVTCMGSPLGKILITDPFEPHLELFKRTLELCKLLDVTRIRLFSFYIPKGEDPKKYRDEVMKRLRAFVDAAQGSGVALLHENEKGIYGDTADRCLDILTEMDGGMQAIFDPANFVQCGENVRTAWDKLEYFVESVHVKDATNVGFVVPAGYGVGEVDKIIRKFSAKEGLRYLTCEPHLTLFEGMKSLEQGEVQAGGRFVYPSAKDAYGAAVDALKEILIKCSFDEAKGEQGTWIR</sequence>
<keyword evidence="3" id="KW-1185">Reference proteome</keyword>
<dbReference type="RefSeq" id="WP_349219035.1">
    <property type="nucleotide sequence ID" value="NZ_JBBMFD010000008.1"/>
</dbReference>
<organism evidence="2 3">
    <name type="scientific">Solibaculum intestinale</name>
    <dbReference type="NCBI Taxonomy" id="3133165"/>
    <lineage>
        <taxon>Bacteria</taxon>
        <taxon>Bacillati</taxon>
        <taxon>Bacillota</taxon>
        <taxon>Clostridia</taxon>
        <taxon>Eubacteriales</taxon>
        <taxon>Oscillospiraceae</taxon>
        <taxon>Solibaculum</taxon>
    </lineage>
</organism>
<evidence type="ECO:0000313" key="2">
    <source>
        <dbReference type="EMBL" id="MEQ2440458.1"/>
    </source>
</evidence>
<feature type="domain" description="Xylose isomerase-like TIM barrel" evidence="1">
    <location>
        <begin position="24"/>
        <end position="225"/>
    </location>
</feature>
<dbReference type="EMBL" id="JBBMFD010000008">
    <property type="protein sequence ID" value="MEQ2440458.1"/>
    <property type="molecule type" value="Genomic_DNA"/>
</dbReference>